<accession>A0ABU8RNQ7</accession>
<feature type="compositionally biased region" description="Basic and acidic residues" evidence="1">
    <location>
        <begin position="48"/>
        <end position="61"/>
    </location>
</feature>
<gene>
    <name evidence="2" type="ORF">WDZ17_15335</name>
</gene>
<dbReference type="EMBL" id="JBBIAA010000029">
    <property type="protein sequence ID" value="MEJ5946671.1"/>
    <property type="molecule type" value="Genomic_DNA"/>
</dbReference>
<protein>
    <submittedName>
        <fullName evidence="2">Uncharacterized protein</fullName>
    </submittedName>
</protein>
<evidence type="ECO:0000313" key="2">
    <source>
        <dbReference type="EMBL" id="MEJ5946671.1"/>
    </source>
</evidence>
<evidence type="ECO:0000256" key="1">
    <source>
        <dbReference type="SAM" id="MobiDB-lite"/>
    </source>
</evidence>
<dbReference type="RefSeq" id="WP_339576053.1">
    <property type="nucleotide sequence ID" value="NZ_JBBIAA010000029.1"/>
</dbReference>
<reference evidence="2 3" key="1">
    <citation type="journal article" date="2017" name="Int. J. Syst. Evol. Microbiol.">
        <title>Pseudokineococcus basanitobsidens sp. nov., isolated from volcanic rock.</title>
        <authorList>
            <person name="Lee D.W."/>
            <person name="Park M.Y."/>
            <person name="Kim J.J."/>
            <person name="Kim B.S."/>
        </authorList>
    </citation>
    <scope>NUCLEOTIDE SEQUENCE [LARGE SCALE GENOMIC DNA]</scope>
    <source>
        <strain evidence="2 3">DSM 103726</strain>
    </source>
</reference>
<comment type="caution">
    <text evidence="2">The sequence shown here is derived from an EMBL/GenBank/DDBJ whole genome shotgun (WGS) entry which is preliminary data.</text>
</comment>
<dbReference type="Proteomes" id="UP001387100">
    <property type="component" value="Unassembled WGS sequence"/>
</dbReference>
<evidence type="ECO:0000313" key="3">
    <source>
        <dbReference type="Proteomes" id="UP001387100"/>
    </source>
</evidence>
<name>A0ABU8RNQ7_9ACTN</name>
<feature type="region of interest" description="Disordered" evidence="1">
    <location>
        <begin position="28"/>
        <end position="69"/>
    </location>
</feature>
<keyword evidence="3" id="KW-1185">Reference proteome</keyword>
<sequence>MPTRPLGDDDLADEIELYGAVVVAASAKEGELSPQEIDDALGVPGARPEARAPARQRRDEGAGGASRVP</sequence>
<proteinExistence type="predicted"/>
<organism evidence="2 3">
    <name type="scientific">Pseudokineococcus basanitobsidens</name>
    <dbReference type="NCBI Taxonomy" id="1926649"/>
    <lineage>
        <taxon>Bacteria</taxon>
        <taxon>Bacillati</taxon>
        <taxon>Actinomycetota</taxon>
        <taxon>Actinomycetes</taxon>
        <taxon>Kineosporiales</taxon>
        <taxon>Kineosporiaceae</taxon>
        <taxon>Pseudokineococcus</taxon>
    </lineage>
</organism>